<dbReference type="Gene3D" id="3.60.21.10">
    <property type="match status" value="1"/>
</dbReference>
<organism evidence="2 3">
    <name type="scientific">Pyxidicoccus fallax</name>
    <dbReference type="NCBI Taxonomy" id="394095"/>
    <lineage>
        <taxon>Bacteria</taxon>
        <taxon>Pseudomonadati</taxon>
        <taxon>Myxococcota</taxon>
        <taxon>Myxococcia</taxon>
        <taxon>Myxococcales</taxon>
        <taxon>Cystobacterineae</taxon>
        <taxon>Myxococcaceae</taxon>
        <taxon>Pyxidicoccus</taxon>
    </lineage>
</organism>
<dbReference type="Pfam" id="PF00149">
    <property type="entry name" value="Metallophos"/>
    <property type="match status" value="1"/>
</dbReference>
<dbReference type="AlphaFoldDB" id="A0A848L5W8"/>
<dbReference type="SUPFAM" id="SSF56300">
    <property type="entry name" value="Metallo-dependent phosphatases"/>
    <property type="match status" value="1"/>
</dbReference>
<keyword evidence="3" id="KW-1185">Reference proteome</keyword>
<gene>
    <name evidence="2" type="ORF">HG543_04430</name>
</gene>
<dbReference type="EMBL" id="JABBJJ010000013">
    <property type="protein sequence ID" value="NMO14109.1"/>
    <property type="molecule type" value="Genomic_DNA"/>
</dbReference>
<dbReference type="InterPro" id="IPR029052">
    <property type="entry name" value="Metallo-depent_PP-like"/>
</dbReference>
<dbReference type="InterPro" id="IPR051918">
    <property type="entry name" value="STPP_CPPED1"/>
</dbReference>
<feature type="domain" description="Calcineurin-like phosphoesterase" evidence="1">
    <location>
        <begin position="47"/>
        <end position="216"/>
    </location>
</feature>
<dbReference type="PANTHER" id="PTHR43143">
    <property type="entry name" value="METALLOPHOSPHOESTERASE, CALCINEURIN SUPERFAMILY"/>
    <property type="match status" value="1"/>
</dbReference>
<accession>A0A848L5W8</accession>
<sequence>MPWPLLLLLCGSCGVFEFHPYELRGGDRDRHARSLERLRRDTREGAFRFAVIGDMQLFLDESAAAVRDIQRRDVAFVVQLGDLTEYGSAKEYEWAAGLLEELPVPYFAVIGNHDVLGTGADIYRRTFGPTFLSFDYAGSRFVLYDSNSREYGFPGNVPDLEALREALTPEPGLTHLFTFSHVPPGHGDFDATLSQPLEALQAERGVSVSFHAHIHRFDSNERQGVRYFVADSLENRNYLLVSVQGESVQVERVFY</sequence>
<evidence type="ECO:0000313" key="2">
    <source>
        <dbReference type="EMBL" id="NMO14109.1"/>
    </source>
</evidence>
<comment type="caution">
    <text evidence="2">The sequence shown here is derived from an EMBL/GenBank/DDBJ whole genome shotgun (WGS) entry which is preliminary data.</text>
</comment>
<dbReference type="InterPro" id="IPR004843">
    <property type="entry name" value="Calcineurin-like_PHP"/>
</dbReference>
<dbReference type="PANTHER" id="PTHR43143:SF1">
    <property type="entry name" value="SERINE_THREONINE-PROTEIN PHOSPHATASE CPPED1"/>
    <property type="match status" value="1"/>
</dbReference>
<dbReference type="GO" id="GO:0016787">
    <property type="term" value="F:hydrolase activity"/>
    <property type="evidence" value="ECO:0007669"/>
    <property type="project" value="InterPro"/>
</dbReference>
<evidence type="ECO:0000259" key="1">
    <source>
        <dbReference type="Pfam" id="PF00149"/>
    </source>
</evidence>
<proteinExistence type="predicted"/>
<reference evidence="2 3" key="1">
    <citation type="submission" date="2020-04" db="EMBL/GenBank/DDBJ databases">
        <title>Draft genome of Pyxidicoccus fallax type strain.</title>
        <authorList>
            <person name="Whitworth D.E."/>
        </authorList>
    </citation>
    <scope>NUCLEOTIDE SEQUENCE [LARGE SCALE GENOMIC DNA]</scope>
    <source>
        <strain evidence="2 3">DSM 14698</strain>
    </source>
</reference>
<evidence type="ECO:0000313" key="3">
    <source>
        <dbReference type="Proteomes" id="UP000518300"/>
    </source>
</evidence>
<dbReference type="Proteomes" id="UP000518300">
    <property type="component" value="Unassembled WGS sequence"/>
</dbReference>
<name>A0A848L5W8_9BACT</name>
<protein>
    <submittedName>
        <fullName evidence="2">Metallophosphoesterase</fullName>
    </submittedName>
</protein>